<proteinExistence type="predicted"/>
<dbReference type="AlphaFoldDB" id="A0A381FCB9"/>
<feature type="signal peptide" evidence="1">
    <location>
        <begin position="1"/>
        <end position="23"/>
    </location>
</feature>
<name>A0A381FCB9_9FLAO</name>
<keyword evidence="4" id="KW-1185">Reference proteome</keyword>
<dbReference type="EMBL" id="UFVS01000001">
    <property type="protein sequence ID" value="SUX44216.1"/>
    <property type="molecule type" value="Genomic_DNA"/>
</dbReference>
<reference evidence="2 4" key="1">
    <citation type="submission" date="2017-01" db="EMBL/GenBank/DDBJ databases">
        <authorList>
            <person name="Varghese N."/>
            <person name="Submissions S."/>
        </authorList>
    </citation>
    <scope>NUCLEOTIDE SEQUENCE [LARGE SCALE GENOMIC DNA]</scope>
    <source>
        <strain evidence="2 4">ATCC 27950</strain>
    </source>
</reference>
<dbReference type="KEGG" id="cil:EG358_09000"/>
<dbReference type="EMBL" id="FTMF01000014">
    <property type="protein sequence ID" value="SIR20198.1"/>
    <property type="molecule type" value="Genomic_DNA"/>
</dbReference>
<evidence type="ECO:0000313" key="2">
    <source>
        <dbReference type="EMBL" id="SIR20198.1"/>
    </source>
</evidence>
<reference evidence="3 5" key="2">
    <citation type="submission" date="2018-06" db="EMBL/GenBank/DDBJ databases">
        <authorList>
            <consortium name="Pathogen Informatics"/>
            <person name="Doyle S."/>
        </authorList>
    </citation>
    <scope>NUCLEOTIDE SEQUENCE [LARGE SCALE GENOMIC DNA]</scope>
    <source>
        <strain evidence="3 5">NCTC13560</strain>
    </source>
</reference>
<dbReference type="OrthoDB" id="1247310at2"/>
<evidence type="ECO:0000256" key="1">
    <source>
        <dbReference type="SAM" id="SignalP"/>
    </source>
</evidence>
<sequence>MMKKILLAEAVVFYLLFFQSTSAQVGIGTEIIENDLLLKTYSSNKGVLIPNLSIPNLNLASPVTTTPSLGLLAYNKAPGKKGFNFWEVNKWNELVDSQNIYSLLGLSVSYSTSSSSAVDLSTLSGALMYAENSLPGSVWTEVPGLSKNINITQTNNTVFVLTEGMVQANNTNVSTVNTYTYAVGIFVDGKLAGVRNYSSNYGRTFQYDFFSINSVFKNLSLGNHTIKTYVTMRVNNYSNATIWKFGGAASSSINTDMSKINMFITLTEKS</sequence>
<organism evidence="3 5">
    <name type="scientific">Chryseobacterium indoltheticum</name>
    <dbReference type="NCBI Taxonomy" id="254"/>
    <lineage>
        <taxon>Bacteria</taxon>
        <taxon>Pseudomonadati</taxon>
        <taxon>Bacteroidota</taxon>
        <taxon>Flavobacteriia</taxon>
        <taxon>Flavobacteriales</taxon>
        <taxon>Weeksellaceae</taxon>
        <taxon>Chryseobacterium group</taxon>
        <taxon>Chryseobacterium</taxon>
    </lineage>
</organism>
<dbReference type="Proteomes" id="UP000255231">
    <property type="component" value="Unassembled WGS sequence"/>
</dbReference>
<evidence type="ECO:0000313" key="3">
    <source>
        <dbReference type="EMBL" id="SUX44216.1"/>
    </source>
</evidence>
<accession>A0A381FCB9</accession>
<evidence type="ECO:0000313" key="4">
    <source>
        <dbReference type="Proteomes" id="UP000185725"/>
    </source>
</evidence>
<protein>
    <submittedName>
        <fullName evidence="3">Uncharacterized protein</fullName>
    </submittedName>
</protein>
<dbReference type="Proteomes" id="UP000185725">
    <property type="component" value="Unassembled WGS sequence"/>
</dbReference>
<keyword evidence="1" id="KW-0732">Signal</keyword>
<evidence type="ECO:0000313" key="5">
    <source>
        <dbReference type="Proteomes" id="UP000255231"/>
    </source>
</evidence>
<dbReference type="RefSeq" id="WP_076562242.1">
    <property type="nucleotide sequence ID" value="NZ_CP033929.1"/>
</dbReference>
<gene>
    <name evidence="3" type="ORF">NCTC13560_02417</name>
    <name evidence="2" type="ORF">SAMN05421682_114103</name>
</gene>
<feature type="chain" id="PRO_5016954983" evidence="1">
    <location>
        <begin position="24"/>
        <end position="270"/>
    </location>
</feature>
<dbReference type="GeneID" id="303673833"/>